<feature type="region of interest" description="Disordered" evidence="2">
    <location>
        <begin position="1"/>
        <end position="24"/>
    </location>
</feature>
<evidence type="ECO:0000313" key="5">
    <source>
        <dbReference type="Proteomes" id="UP000318509"/>
    </source>
</evidence>
<dbReference type="InterPro" id="IPR005232">
    <property type="entry name" value="LarE"/>
</dbReference>
<feature type="compositionally biased region" description="Low complexity" evidence="2">
    <location>
        <begin position="1"/>
        <end position="14"/>
    </location>
</feature>
<dbReference type="GO" id="GO:0004066">
    <property type="term" value="F:asparagine synthase (glutamine-hydrolyzing) activity"/>
    <property type="evidence" value="ECO:0007669"/>
    <property type="project" value="InterPro"/>
</dbReference>
<evidence type="ECO:0000313" key="4">
    <source>
        <dbReference type="EMBL" id="TMI91221.1"/>
    </source>
</evidence>
<keyword evidence="4" id="KW-0808">Transferase</keyword>
<proteinExistence type="predicted"/>
<dbReference type="PANTHER" id="PTHR43169">
    <property type="entry name" value="EXSB FAMILY PROTEIN"/>
    <property type="match status" value="1"/>
</dbReference>
<feature type="region of interest" description="Disordered" evidence="2">
    <location>
        <begin position="293"/>
        <end position="315"/>
    </location>
</feature>
<dbReference type="GO" id="GO:0006529">
    <property type="term" value="P:asparagine biosynthetic process"/>
    <property type="evidence" value="ECO:0007669"/>
    <property type="project" value="InterPro"/>
</dbReference>
<name>A0A537K630_9BACT</name>
<evidence type="ECO:0000259" key="3">
    <source>
        <dbReference type="Pfam" id="PF00733"/>
    </source>
</evidence>
<comment type="caution">
    <text evidence="4">The sequence shown here is derived from an EMBL/GenBank/DDBJ whole genome shotgun (WGS) entry which is preliminary data.</text>
</comment>
<dbReference type="Pfam" id="PF00733">
    <property type="entry name" value="Asn_synthase"/>
    <property type="match status" value="1"/>
</dbReference>
<dbReference type="InterPro" id="IPR014729">
    <property type="entry name" value="Rossmann-like_a/b/a_fold"/>
</dbReference>
<evidence type="ECO:0000256" key="2">
    <source>
        <dbReference type="SAM" id="MobiDB-lite"/>
    </source>
</evidence>
<dbReference type="GO" id="GO:0016783">
    <property type="term" value="F:sulfurtransferase activity"/>
    <property type="evidence" value="ECO:0007669"/>
    <property type="project" value="InterPro"/>
</dbReference>
<evidence type="ECO:0000256" key="1">
    <source>
        <dbReference type="PIRSR" id="PIRSR006661-1"/>
    </source>
</evidence>
<feature type="active site" description="Nucleophile and sulfur donor" evidence="1">
    <location>
        <position position="197"/>
    </location>
</feature>
<feature type="compositionally biased region" description="Gly residues" evidence="2">
    <location>
        <begin position="294"/>
        <end position="315"/>
    </location>
</feature>
<feature type="domain" description="Asparagine synthetase" evidence="3">
    <location>
        <begin position="34"/>
        <end position="104"/>
    </location>
</feature>
<dbReference type="NCBIfam" id="TIGR00268">
    <property type="entry name" value="ATP-dependent sacrificial sulfur transferase LarE"/>
    <property type="match status" value="1"/>
</dbReference>
<dbReference type="EMBL" id="VBAK01000101">
    <property type="protein sequence ID" value="TMI91221.1"/>
    <property type="molecule type" value="Genomic_DNA"/>
</dbReference>
<dbReference type="CDD" id="cd01990">
    <property type="entry name" value="LarE-like"/>
    <property type="match status" value="1"/>
</dbReference>
<dbReference type="AlphaFoldDB" id="A0A537K630"/>
<gene>
    <name evidence="4" type="primary">larE</name>
    <name evidence="4" type="ORF">E6H00_04550</name>
</gene>
<accession>A0A537K630</accession>
<protein>
    <submittedName>
        <fullName evidence="4">ATP-dependent sacrificial sulfur transferase LarE</fullName>
    </submittedName>
</protein>
<dbReference type="InterPro" id="IPR052188">
    <property type="entry name" value="Ni-pincer_cofactor_biosynth"/>
</dbReference>
<dbReference type="Proteomes" id="UP000318509">
    <property type="component" value="Unassembled WGS sequence"/>
</dbReference>
<dbReference type="PIRSF" id="PIRSF006661">
    <property type="entry name" value="PP-lp_UCP006661"/>
    <property type="match status" value="1"/>
</dbReference>
<dbReference type="Gene3D" id="3.40.50.620">
    <property type="entry name" value="HUPs"/>
    <property type="match status" value="1"/>
</dbReference>
<sequence length="315" mass="33090">MPERVVVPEVVPAPERGPAPEPLPLESKRARLEEALRALRGVVVAFSGGVDSAYLLAAAADVLGDRCVGATAVSPSLARDELAAARALAAAMGARHVVVETDEFDDPRYRRNDLQRCYFCKAALFTRLGALAVELGLPAVAYGANADDRGEYRPGMRAAAEFAVRAPLLEAGLTKAEIRVLARARGLEAWDKPASPCLASRLPHGTPVTLGALRQIEEGERVLHRLGFPEVRVRHHGTVARIEVPLPLVPRLLAEAPRVAAALVALGFRDVEVDRRGLRSGRLAAEALRAQGGAVPGDAGGAGPGQGAAPGTGRP</sequence>
<dbReference type="InterPro" id="IPR001962">
    <property type="entry name" value="Asn_synthase"/>
</dbReference>
<organism evidence="4 5">
    <name type="scientific">Candidatus Segetimicrobium genomatis</name>
    <dbReference type="NCBI Taxonomy" id="2569760"/>
    <lineage>
        <taxon>Bacteria</taxon>
        <taxon>Bacillati</taxon>
        <taxon>Candidatus Sysuimicrobiota</taxon>
        <taxon>Candidatus Sysuimicrobiia</taxon>
        <taxon>Candidatus Sysuimicrobiales</taxon>
        <taxon>Candidatus Segetimicrobiaceae</taxon>
        <taxon>Candidatus Segetimicrobium</taxon>
    </lineage>
</organism>
<dbReference type="SUPFAM" id="SSF52402">
    <property type="entry name" value="Adenine nucleotide alpha hydrolases-like"/>
    <property type="match status" value="1"/>
</dbReference>
<reference evidence="4 5" key="1">
    <citation type="journal article" date="2019" name="Nat. Microbiol.">
        <title>Mediterranean grassland soil C-N compound turnover is dependent on rainfall and depth, and is mediated by genomically divergent microorganisms.</title>
        <authorList>
            <person name="Diamond S."/>
            <person name="Andeer P.F."/>
            <person name="Li Z."/>
            <person name="Crits-Christoph A."/>
            <person name="Burstein D."/>
            <person name="Anantharaman K."/>
            <person name="Lane K.R."/>
            <person name="Thomas B.C."/>
            <person name="Pan C."/>
            <person name="Northen T.R."/>
            <person name="Banfield J.F."/>
        </authorList>
    </citation>
    <scope>NUCLEOTIDE SEQUENCE [LARGE SCALE GENOMIC DNA]</scope>
    <source>
        <strain evidence="4">NP_3</strain>
    </source>
</reference>
<dbReference type="PANTHER" id="PTHR43169:SF2">
    <property type="entry name" value="NAD_GMP SYNTHASE DOMAIN-CONTAINING PROTEIN"/>
    <property type="match status" value="1"/>
</dbReference>